<keyword evidence="6" id="KW-1185">Reference proteome</keyword>
<dbReference type="GO" id="GO:0043565">
    <property type="term" value="F:sequence-specific DNA binding"/>
    <property type="evidence" value="ECO:0007669"/>
    <property type="project" value="InterPro"/>
</dbReference>
<dbReference type="SUPFAM" id="SSF46785">
    <property type="entry name" value="Winged helix' DNA-binding domain"/>
    <property type="match status" value="1"/>
</dbReference>
<dbReference type="SUPFAM" id="SSF54909">
    <property type="entry name" value="Dimeric alpha+beta barrel"/>
    <property type="match status" value="1"/>
</dbReference>
<gene>
    <name evidence="5" type="primary">lrpA</name>
    <name evidence="5" type="ORF">EHYA_00111</name>
</gene>
<evidence type="ECO:0000313" key="6">
    <source>
        <dbReference type="Proteomes" id="UP000286931"/>
    </source>
</evidence>
<dbReference type="InterPro" id="IPR019887">
    <property type="entry name" value="Tscrpt_reg_AsnC/Lrp_C"/>
</dbReference>
<dbReference type="Gene3D" id="1.10.10.10">
    <property type="entry name" value="Winged helix-like DNA-binding domain superfamily/Winged helix DNA-binding domain"/>
    <property type="match status" value="1"/>
</dbReference>
<reference evidence="5 6" key="1">
    <citation type="submission" date="2018-12" db="EMBL/GenBank/DDBJ databases">
        <title>Draft genome sequence of Embleya hyalina NBRC 13850T.</title>
        <authorList>
            <person name="Komaki H."/>
            <person name="Hosoyama A."/>
            <person name="Kimura A."/>
            <person name="Ichikawa N."/>
            <person name="Tamura T."/>
        </authorList>
    </citation>
    <scope>NUCLEOTIDE SEQUENCE [LARGE SCALE GENOMIC DNA]</scope>
    <source>
        <strain evidence="5 6">NBRC 13850</strain>
    </source>
</reference>
<dbReference type="InterPro" id="IPR011991">
    <property type="entry name" value="ArsR-like_HTH"/>
</dbReference>
<evidence type="ECO:0000256" key="1">
    <source>
        <dbReference type="ARBA" id="ARBA00023015"/>
    </source>
</evidence>
<dbReference type="InterPro" id="IPR019888">
    <property type="entry name" value="Tscrpt_reg_AsnC-like"/>
</dbReference>
<dbReference type="EMBL" id="BIFH01000013">
    <property type="protein sequence ID" value="GCD92473.1"/>
    <property type="molecule type" value="Genomic_DNA"/>
</dbReference>
<keyword evidence="2" id="KW-0238">DNA-binding</keyword>
<sequence length="177" mass="19208">MFTGTRGFSMTRQLDEIDRALLRALSADGRRTVRALAKSVDLSEPAVRERIQRLERDGVITGYHAELAPARVDAGTAAFIALRFDAGRAARDQVEAAIHREPAVLEAHEVAGEDCFWIKVRVASTTALADTLDRIRAIPVIRGTGTTIVLRTVFERPLLSAESAVGATDGTEPDTRA</sequence>
<dbReference type="Pfam" id="PF01037">
    <property type="entry name" value="AsnC_trans_reg"/>
    <property type="match status" value="1"/>
</dbReference>
<feature type="domain" description="HTH asnC-type" evidence="4">
    <location>
        <begin position="14"/>
        <end position="77"/>
    </location>
</feature>
<name>A0A401YD00_9ACTN</name>
<dbReference type="GO" id="GO:0005829">
    <property type="term" value="C:cytosol"/>
    <property type="evidence" value="ECO:0007669"/>
    <property type="project" value="TreeGrafter"/>
</dbReference>
<dbReference type="SMART" id="SM00344">
    <property type="entry name" value="HTH_ASNC"/>
    <property type="match status" value="1"/>
</dbReference>
<dbReference type="Gene3D" id="3.30.70.920">
    <property type="match status" value="1"/>
</dbReference>
<dbReference type="PANTHER" id="PTHR30154">
    <property type="entry name" value="LEUCINE-RESPONSIVE REGULATORY PROTEIN"/>
    <property type="match status" value="1"/>
</dbReference>
<dbReference type="PROSITE" id="PS50956">
    <property type="entry name" value="HTH_ASNC_2"/>
    <property type="match status" value="1"/>
</dbReference>
<dbReference type="InterPro" id="IPR011008">
    <property type="entry name" value="Dimeric_a/b-barrel"/>
</dbReference>
<dbReference type="InterPro" id="IPR036388">
    <property type="entry name" value="WH-like_DNA-bd_sf"/>
</dbReference>
<organism evidence="5 6">
    <name type="scientific">Embleya hyalina</name>
    <dbReference type="NCBI Taxonomy" id="516124"/>
    <lineage>
        <taxon>Bacteria</taxon>
        <taxon>Bacillati</taxon>
        <taxon>Actinomycetota</taxon>
        <taxon>Actinomycetes</taxon>
        <taxon>Kitasatosporales</taxon>
        <taxon>Streptomycetaceae</taxon>
        <taxon>Embleya</taxon>
    </lineage>
</organism>
<dbReference type="InterPro" id="IPR036390">
    <property type="entry name" value="WH_DNA-bd_sf"/>
</dbReference>
<dbReference type="InterPro" id="IPR000485">
    <property type="entry name" value="AsnC-type_HTH_dom"/>
</dbReference>
<dbReference type="Pfam" id="PF13412">
    <property type="entry name" value="HTH_24"/>
    <property type="match status" value="1"/>
</dbReference>
<protein>
    <submittedName>
        <fullName evidence="5">Transcriptional regulator LrpA</fullName>
    </submittedName>
</protein>
<accession>A0A401YD00</accession>
<comment type="caution">
    <text evidence="5">The sequence shown here is derived from an EMBL/GenBank/DDBJ whole genome shotgun (WGS) entry which is preliminary data.</text>
</comment>
<evidence type="ECO:0000256" key="2">
    <source>
        <dbReference type="ARBA" id="ARBA00023125"/>
    </source>
</evidence>
<evidence type="ECO:0000256" key="3">
    <source>
        <dbReference type="ARBA" id="ARBA00023163"/>
    </source>
</evidence>
<dbReference type="PRINTS" id="PR00033">
    <property type="entry name" value="HTHASNC"/>
</dbReference>
<keyword evidence="3" id="KW-0804">Transcription</keyword>
<dbReference type="AlphaFoldDB" id="A0A401YD00"/>
<proteinExistence type="predicted"/>
<dbReference type="GO" id="GO:0043200">
    <property type="term" value="P:response to amino acid"/>
    <property type="evidence" value="ECO:0007669"/>
    <property type="project" value="TreeGrafter"/>
</dbReference>
<evidence type="ECO:0000259" key="4">
    <source>
        <dbReference type="PROSITE" id="PS50956"/>
    </source>
</evidence>
<keyword evidence="1" id="KW-0805">Transcription regulation</keyword>
<dbReference type="Proteomes" id="UP000286931">
    <property type="component" value="Unassembled WGS sequence"/>
</dbReference>
<dbReference type="CDD" id="cd00090">
    <property type="entry name" value="HTH_ARSR"/>
    <property type="match status" value="1"/>
</dbReference>
<evidence type="ECO:0000313" key="5">
    <source>
        <dbReference type="EMBL" id="GCD92473.1"/>
    </source>
</evidence>
<dbReference type="PANTHER" id="PTHR30154:SF53">
    <property type="entry name" value="HTH-TYPE TRANSCRIPTIONAL REGULATOR LRPC"/>
    <property type="match status" value="1"/>
</dbReference>